<proteinExistence type="predicted"/>
<name>A0A484LTT8_9ASTE</name>
<keyword evidence="2" id="KW-1185">Reference proteome</keyword>
<dbReference type="PANTHER" id="PTHR46890:SF48">
    <property type="entry name" value="RNA-DIRECTED DNA POLYMERASE"/>
    <property type="match status" value="1"/>
</dbReference>
<dbReference type="PANTHER" id="PTHR46890">
    <property type="entry name" value="NON-LTR RETROLELEMENT REVERSE TRANSCRIPTASE-LIKE PROTEIN-RELATED"/>
    <property type="match status" value="1"/>
</dbReference>
<dbReference type="InterPro" id="IPR052343">
    <property type="entry name" value="Retrotransposon-Effector_Assoc"/>
</dbReference>
<reference evidence="1 2" key="1">
    <citation type="submission" date="2018-04" db="EMBL/GenBank/DDBJ databases">
        <authorList>
            <person name="Vogel A."/>
        </authorList>
    </citation>
    <scope>NUCLEOTIDE SEQUENCE [LARGE SCALE GENOMIC DNA]</scope>
</reference>
<dbReference type="Proteomes" id="UP000595140">
    <property type="component" value="Unassembled WGS sequence"/>
</dbReference>
<organism evidence="1 2">
    <name type="scientific">Cuscuta campestris</name>
    <dbReference type="NCBI Taxonomy" id="132261"/>
    <lineage>
        <taxon>Eukaryota</taxon>
        <taxon>Viridiplantae</taxon>
        <taxon>Streptophyta</taxon>
        <taxon>Embryophyta</taxon>
        <taxon>Tracheophyta</taxon>
        <taxon>Spermatophyta</taxon>
        <taxon>Magnoliopsida</taxon>
        <taxon>eudicotyledons</taxon>
        <taxon>Gunneridae</taxon>
        <taxon>Pentapetalae</taxon>
        <taxon>asterids</taxon>
        <taxon>lamiids</taxon>
        <taxon>Solanales</taxon>
        <taxon>Convolvulaceae</taxon>
        <taxon>Cuscuteae</taxon>
        <taxon>Cuscuta</taxon>
        <taxon>Cuscuta subgen. Grammica</taxon>
        <taxon>Cuscuta sect. Cleistogrammica</taxon>
    </lineage>
</organism>
<gene>
    <name evidence="1" type="ORF">CCAM_LOCUS21697</name>
</gene>
<evidence type="ECO:0000313" key="1">
    <source>
        <dbReference type="EMBL" id="VFQ79921.1"/>
    </source>
</evidence>
<dbReference type="EMBL" id="OOIL02002022">
    <property type="protein sequence ID" value="VFQ79921.1"/>
    <property type="molecule type" value="Genomic_DNA"/>
</dbReference>
<dbReference type="AlphaFoldDB" id="A0A484LTT8"/>
<accession>A0A484LTT8</accession>
<evidence type="ECO:0000313" key="2">
    <source>
        <dbReference type="Proteomes" id="UP000595140"/>
    </source>
</evidence>
<dbReference type="OrthoDB" id="1724700at2759"/>
<sequence length="409" mass="46416">MLRKKASFLNDAERSFYQQKVKTNLIIEGDKCTKYFHAMMRKHHALNSIPFITTEQGGVTTSMDEISDQFIGYYNNLFGTTTQEGLYGRGQRSPFSIGNETPGPDGFTPAFFKSKWNIVGQSLCEAVEEFFRSGRLLKEINHATVALIPKVKENPGVKDFRHIACSNVTYKVITKILSNRMSHILPGIIDSAQAAFVEGRNIMDNVLLTQQLVRRYARKITAPKYDLMLFSRGDIESVTVLADALNHFSQASGLRVNPQKSSIFLAREVKDNRQDILNLVQFPLGRLPVRYLGLPLTSQRASERDFAPLIAKIRNGVKEWLNLDVALSTLNKAIKWLRKSHHAHSNIKKMCRLATLSTVYHIWRRRNGAYIDQIAVDVHSTIQKIKLSVYKVMYRLFPNAPLRLGMGNG</sequence>
<protein>
    <submittedName>
        <fullName evidence="1">Uncharacterized protein</fullName>
    </submittedName>
</protein>